<comment type="caution">
    <text evidence="3">The sequence shown here is derived from an EMBL/GenBank/DDBJ whole genome shotgun (WGS) entry which is preliminary data.</text>
</comment>
<keyword evidence="4" id="KW-1185">Reference proteome</keyword>
<feature type="compositionally biased region" description="Acidic residues" evidence="1">
    <location>
        <begin position="122"/>
        <end position="144"/>
    </location>
</feature>
<name>A0ABT8LFI8_9BACT</name>
<dbReference type="EMBL" id="JAUJEB010000009">
    <property type="protein sequence ID" value="MDN5216553.1"/>
    <property type="molecule type" value="Genomic_DNA"/>
</dbReference>
<dbReference type="RefSeq" id="WP_346761888.1">
    <property type="nucleotide sequence ID" value="NZ_JAUJEB010000009.1"/>
</dbReference>
<dbReference type="InterPro" id="IPR019847">
    <property type="entry name" value="Gliding_motility_assoc_GldN"/>
</dbReference>
<sequence length="294" mass="33883">MIKIRCALLMIALMAVGTFSYAQERELNVNPNSVYPILNHDVMFKKRVWRRMDLREKQNRPFFAFNNEITKIIIEAVQAGILHPYMNDSLRTRMSKEQFLENLKMPDLGGGLTEEEKALGFGEDDGWGDEEDGGGDDWGDEEATADTEATASADYFFPNEVSILEIMEDWIFDKRRSRQYFDIQAVTLIIPAATFASTTGLQKPIGTFKYIDLVALFRSMPEEAIWFNPQNSAEHKNLADAFTLRLFTARMTKIANPENQEIVDIYNRSPRDGIMASQQLEHKLMEMEHNLWDY</sequence>
<evidence type="ECO:0000313" key="4">
    <source>
        <dbReference type="Proteomes" id="UP001172083"/>
    </source>
</evidence>
<dbReference type="Proteomes" id="UP001172083">
    <property type="component" value="Unassembled WGS sequence"/>
</dbReference>
<evidence type="ECO:0000313" key="3">
    <source>
        <dbReference type="EMBL" id="MDN5216553.1"/>
    </source>
</evidence>
<feature type="chain" id="PRO_5045565776" evidence="2">
    <location>
        <begin position="23"/>
        <end position="294"/>
    </location>
</feature>
<feature type="region of interest" description="Disordered" evidence="1">
    <location>
        <begin position="119"/>
        <end position="144"/>
    </location>
</feature>
<dbReference type="Pfam" id="PF19841">
    <property type="entry name" value="GldN"/>
    <property type="match status" value="1"/>
</dbReference>
<organism evidence="3 4">
    <name type="scientific">Agaribacillus aureus</name>
    <dbReference type="NCBI Taxonomy" id="3051825"/>
    <lineage>
        <taxon>Bacteria</taxon>
        <taxon>Pseudomonadati</taxon>
        <taxon>Bacteroidota</taxon>
        <taxon>Cytophagia</taxon>
        <taxon>Cytophagales</taxon>
        <taxon>Splendidivirgaceae</taxon>
        <taxon>Agaribacillus</taxon>
    </lineage>
</organism>
<dbReference type="NCBIfam" id="TIGR03523">
    <property type="entry name" value="GldN"/>
    <property type="match status" value="1"/>
</dbReference>
<proteinExistence type="predicted"/>
<gene>
    <name evidence="3" type="primary">gldN</name>
    <name evidence="3" type="ORF">QQ020_31075</name>
</gene>
<feature type="signal peptide" evidence="2">
    <location>
        <begin position="1"/>
        <end position="22"/>
    </location>
</feature>
<protein>
    <submittedName>
        <fullName evidence="3">Gliding motility protein GldN</fullName>
    </submittedName>
</protein>
<accession>A0ABT8LFI8</accession>
<evidence type="ECO:0000256" key="2">
    <source>
        <dbReference type="SAM" id="SignalP"/>
    </source>
</evidence>
<keyword evidence="2" id="KW-0732">Signal</keyword>
<evidence type="ECO:0000256" key="1">
    <source>
        <dbReference type="SAM" id="MobiDB-lite"/>
    </source>
</evidence>
<reference evidence="3" key="1">
    <citation type="submission" date="2023-06" db="EMBL/GenBank/DDBJ databases">
        <title>Genomic of Agaribacillus aureum.</title>
        <authorList>
            <person name="Wang G."/>
        </authorList>
    </citation>
    <scope>NUCLEOTIDE SEQUENCE</scope>
    <source>
        <strain evidence="3">BMA12</strain>
    </source>
</reference>